<evidence type="ECO:0000256" key="1">
    <source>
        <dbReference type="SAM" id="MobiDB-lite"/>
    </source>
</evidence>
<protein>
    <submittedName>
        <fullName evidence="4">Uncharacterized protein</fullName>
    </submittedName>
</protein>
<dbReference type="EMBL" id="PXXK01000014">
    <property type="protein sequence ID" value="RFN54886.1"/>
    <property type="molecule type" value="Genomic_DNA"/>
</dbReference>
<dbReference type="AlphaFoldDB" id="A0A395N437"/>
<proteinExistence type="predicted"/>
<accession>A0A395N437</accession>
<comment type="caution">
    <text evidence="4">The sequence shown here is derived from an EMBL/GenBank/DDBJ whole genome shotgun (WGS) entry which is preliminary data.</text>
</comment>
<gene>
    <name evidence="4" type="ORF">FIE12Z_853</name>
</gene>
<dbReference type="InterPro" id="IPR055528">
    <property type="entry name" value="DUF7102"/>
</dbReference>
<reference evidence="4 5" key="1">
    <citation type="journal article" date="2018" name="PLoS Pathog.">
        <title>Evolution of structural diversity of trichothecenes, a family of toxins produced by plant pathogenic and entomopathogenic fungi.</title>
        <authorList>
            <person name="Proctor R.H."/>
            <person name="McCormick S.P."/>
            <person name="Kim H.S."/>
            <person name="Cardoza R.E."/>
            <person name="Stanley A.M."/>
            <person name="Lindo L."/>
            <person name="Kelly A."/>
            <person name="Brown D.W."/>
            <person name="Lee T."/>
            <person name="Vaughan M.M."/>
            <person name="Alexander N.J."/>
            <person name="Busman M."/>
            <person name="Gutierrez S."/>
        </authorList>
    </citation>
    <scope>NUCLEOTIDE SEQUENCE [LARGE SCALE GENOMIC DNA]</scope>
    <source>
        <strain evidence="4 5">NRRL 13405</strain>
    </source>
</reference>
<dbReference type="OrthoDB" id="3647246at2759"/>
<feature type="region of interest" description="Disordered" evidence="1">
    <location>
        <begin position="567"/>
        <end position="611"/>
    </location>
</feature>
<evidence type="ECO:0000313" key="4">
    <source>
        <dbReference type="EMBL" id="RFN54886.1"/>
    </source>
</evidence>
<evidence type="ECO:0000259" key="3">
    <source>
        <dbReference type="Pfam" id="PF23395"/>
    </source>
</evidence>
<dbReference type="Proteomes" id="UP000265631">
    <property type="component" value="Unassembled WGS sequence"/>
</dbReference>
<sequence>MSTATTSTTRSRTTIDYDPDEDCFRDHRGPPYRFQDHIRQLRRTAVPTQPGGLVEQSGLIATQLPRPEIIFEPYTKHEDYQVPVDPPVSAYSVFPFLGQTKQLRFPSESLDLGYDTKGELEQYLHDVQCAKSCNILTTWLPLARVNIENDEGLEFPSTVLRWQALALRKLEADEMPDPTQNTIATHDQDFTTKPYTSAQLREIFSLGTYSSTYLKPVSPPLSPISEPYEPYVPDPGVSIIDLTSEPSTPINENIEKMLLGIEDGHVDSNPASPSSMFDPPPTARAAFLATKSSKLSELKLDLPLLSSSPRSSSKPDHMTVTLTPNAIDPEASFQATVEQGEFFEEAFQTFLDSKHHEANQTLEQERLNPADTLLRLPIPVLDFDIPNPEWSAYLSSSKEHFSWLGQTLSSAFHLPCYEGLSCLNSSLKWTPIPPRSGRVSLTEAAVHLGPLSKELLSLQPPQLCSGDYVALRSRPMILELLHDEDIELELENGSVISHPVRGESHIISAPAKKASGPLKTPSLDDLLGAKRQSLKPRADSRGKKRLLIDDNSTGASSLLSNFLQLRQPKRLKKGRDTPPPTSQLTPNSQATAPTTSSVTQEVQGKLKEAPAPVFSTPTQKCRYIVSMELSRNIISFIERSWPHVELVDRDFTQYNEVSWSPGSTQRNKVVSPLAFEADISLCPAAGLIVTTILRVKQKPLPGSTTLSALRERVKLVSEKYECLFILVSETNPQGEYVGSPTASDLAGYADFVCFTTGLQTGVSTFLVSGAEETLARWALSIMSRYSSAANQFGQFLDFRDSEWSMFFRRAGLNICAAQVIARLLWSEYGQFGLTNFLKMSAEERVSRYGQILGGSRIMGNVSRILDQEWF</sequence>
<feature type="compositionally biased region" description="Polar residues" evidence="1">
    <location>
        <begin position="582"/>
        <end position="602"/>
    </location>
</feature>
<name>A0A395N437_9HYPO</name>
<feature type="domain" description="DUF7102" evidence="2">
    <location>
        <begin position="623"/>
        <end position="787"/>
    </location>
</feature>
<organism evidence="4 5">
    <name type="scientific">Fusarium flagelliforme</name>
    <dbReference type="NCBI Taxonomy" id="2675880"/>
    <lineage>
        <taxon>Eukaryota</taxon>
        <taxon>Fungi</taxon>
        <taxon>Dikarya</taxon>
        <taxon>Ascomycota</taxon>
        <taxon>Pezizomycotina</taxon>
        <taxon>Sordariomycetes</taxon>
        <taxon>Hypocreomycetidae</taxon>
        <taxon>Hypocreales</taxon>
        <taxon>Nectriaceae</taxon>
        <taxon>Fusarium</taxon>
        <taxon>Fusarium incarnatum-equiseti species complex</taxon>
    </lineage>
</organism>
<evidence type="ECO:0000259" key="2">
    <source>
        <dbReference type="Pfam" id="PF23394"/>
    </source>
</evidence>
<evidence type="ECO:0000313" key="5">
    <source>
        <dbReference type="Proteomes" id="UP000265631"/>
    </source>
</evidence>
<dbReference type="InterPro" id="IPR057559">
    <property type="entry name" value="SAM_6"/>
</dbReference>
<keyword evidence="5" id="KW-1185">Reference proteome</keyword>
<dbReference type="Pfam" id="PF23394">
    <property type="entry name" value="DUF7102"/>
    <property type="match status" value="1"/>
</dbReference>
<dbReference type="Pfam" id="PF23395">
    <property type="entry name" value="SAM_6"/>
    <property type="match status" value="1"/>
</dbReference>
<feature type="domain" description="SAM-like" evidence="3">
    <location>
        <begin position="799"/>
        <end position="865"/>
    </location>
</feature>